<keyword evidence="3" id="KW-1185">Reference proteome</keyword>
<dbReference type="Proteomes" id="UP000214610">
    <property type="component" value="Unassembled WGS sequence"/>
</dbReference>
<keyword evidence="1" id="KW-0472">Membrane</keyword>
<dbReference type="AlphaFoldDB" id="A0A227KQK1"/>
<reference evidence="3" key="1">
    <citation type="submission" date="2017-05" db="EMBL/GenBank/DDBJ databases">
        <title>Improved OligoMM genomes.</title>
        <authorList>
            <person name="Garzetti D."/>
        </authorList>
    </citation>
    <scope>NUCLEOTIDE SEQUENCE [LARGE SCALE GENOMIC DNA]</scope>
    <source>
        <strain evidence="3">YL45</strain>
    </source>
</reference>
<evidence type="ECO:0000313" key="3">
    <source>
        <dbReference type="Proteomes" id="UP000214610"/>
    </source>
</evidence>
<evidence type="ECO:0000256" key="1">
    <source>
        <dbReference type="SAM" id="Phobius"/>
    </source>
</evidence>
<proteinExistence type="predicted"/>
<feature type="transmembrane region" description="Helical" evidence="1">
    <location>
        <begin position="7"/>
        <end position="23"/>
    </location>
</feature>
<organism evidence="2 3">
    <name type="scientific">Turicimonas muris</name>
    <dbReference type="NCBI Taxonomy" id="1796652"/>
    <lineage>
        <taxon>Bacteria</taxon>
        <taxon>Pseudomonadati</taxon>
        <taxon>Pseudomonadota</taxon>
        <taxon>Betaproteobacteria</taxon>
        <taxon>Burkholderiales</taxon>
        <taxon>Sutterellaceae</taxon>
        <taxon>Turicimonas</taxon>
    </lineage>
</organism>
<dbReference type="GeneID" id="78361570"/>
<accession>A0A227KQK1</accession>
<evidence type="ECO:0000313" key="2">
    <source>
        <dbReference type="EMBL" id="OXE49670.1"/>
    </source>
</evidence>
<gene>
    <name evidence="2" type="ORF">ADH67_05945</name>
</gene>
<dbReference type="EMBL" id="NHMP01000003">
    <property type="protein sequence ID" value="OXE49670.1"/>
    <property type="molecule type" value="Genomic_DNA"/>
</dbReference>
<comment type="caution">
    <text evidence="2">The sequence shown here is derived from an EMBL/GenBank/DDBJ whole genome shotgun (WGS) entry which is preliminary data.</text>
</comment>
<protein>
    <submittedName>
        <fullName evidence="2">Uncharacterized protein</fullName>
    </submittedName>
</protein>
<sequence length="72" mass="7963">MITIPMYFMFAVTFTSLGQLIYSNLGKNWLIVGVSALLTVLSLALAVEAFRVFSEDKKETSQAEGLQSQSQE</sequence>
<feature type="transmembrane region" description="Helical" evidence="1">
    <location>
        <begin position="29"/>
        <end position="50"/>
    </location>
</feature>
<keyword evidence="1" id="KW-0812">Transmembrane</keyword>
<keyword evidence="1" id="KW-1133">Transmembrane helix</keyword>
<dbReference type="RefSeq" id="WP_066593078.1">
    <property type="nucleotide sequence ID" value="NZ_CAJTBZ010000077.1"/>
</dbReference>
<name>A0A227KQK1_9BURK</name>